<dbReference type="PANTHER" id="PTHR43798">
    <property type="entry name" value="MONOACYLGLYCEROL LIPASE"/>
    <property type="match status" value="1"/>
</dbReference>
<dbReference type="InterPro" id="IPR029058">
    <property type="entry name" value="AB_hydrolase_fold"/>
</dbReference>
<keyword evidence="2" id="KW-0378">Hydrolase</keyword>
<dbReference type="Proteomes" id="UP000613011">
    <property type="component" value="Unassembled WGS sequence"/>
</dbReference>
<dbReference type="InterPro" id="IPR000073">
    <property type="entry name" value="AB_hydrolase_1"/>
</dbReference>
<dbReference type="InterPro" id="IPR000639">
    <property type="entry name" value="Epox_hydrolase-like"/>
</dbReference>
<dbReference type="InterPro" id="IPR050266">
    <property type="entry name" value="AB_hydrolase_sf"/>
</dbReference>
<accession>A0A937D608</accession>
<dbReference type="GO" id="GO:0016020">
    <property type="term" value="C:membrane"/>
    <property type="evidence" value="ECO:0007669"/>
    <property type="project" value="TreeGrafter"/>
</dbReference>
<dbReference type="Pfam" id="PF00561">
    <property type="entry name" value="Abhydrolase_1"/>
    <property type="match status" value="1"/>
</dbReference>
<proteinExistence type="predicted"/>
<name>A0A937D608_9BURK</name>
<evidence type="ECO:0000313" key="3">
    <source>
        <dbReference type="Proteomes" id="UP000613011"/>
    </source>
</evidence>
<dbReference type="AlphaFoldDB" id="A0A937D608"/>
<feature type="domain" description="AB hydrolase-1" evidence="1">
    <location>
        <begin position="23"/>
        <end position="254"/>
    </location>
</feature>
<dbReference type="RefSeq" id="WP_236589771.1">
    <property type="nucleotide sequence ID" value="NZ_JAEQNA010000006.1"/>
</dbReference>
<dbReference type="PANTHER" id="PTHR43798:SF33">
    <property type="entry name" value="HYDROLASE, PUTATIVE (AFU_ORTHOLOGUE AFUA_2G14860)-RELATED"/>
    <property type="match status" value="1"/>
</dbReference>
<comment type="caution">
    <text evidence="2">The sequence shown here is derived from an EMBL/GenBank/DDBJ whole genome shotgun (WGS) entry which is preliminary data.</text>
</comment>
<protein>
    <submittedName>
        <fullName evidence="2">Alpha/beta hydrolase</fullName>
    </submittedName>
</protein>
<dbReference type="EMBL" id="JAEQNA010000006">
    <property type="protein sequence ID" value="MBL0421852.1"/>
    <property type="molecule type" value="Genomic_DNA"/>
</dbReference>
<dbReference type="SUPFAM" id="SSF53474">
    <property type="entry name" value="alpha/beta-Hydrolases"/>
    <property type="match status" value="1"/>
</dbReference>
<dbReference type="Gene3D" id="3.40.50.1820">
    <property type="entry name" value="alpha/beta hydrolase"/>
    <property type="match status" value="1"/>
</dbReference>
<keyword evidence="3" id="KW-1185">Reference proteome</keyword>
<dbReference type="PRINTS" id="PR00412">
    <property type="entry name" value="EPOXHYDRLASE"/>
</dbReference>
<evidence type="ECO:0000259" key="1">
    <source>
        <dbReference type="Pfam" id="PF00561"/>
    </source>
</evidence>
<dbReference type="GO" id="GO:0016787">
    <property type="term" value="F:hydrolase activity"/>
    <property type="evidence" value="ECO:0007669"/>
    <property type="project" value="UniProtKB-KW"/>
</dbReference>
<sequence>MQVRELRIPPAPRLALDVSGAGPLVLFVHGIGGNRGNWRAQLPAFADAYTAAAMDVRGYGDSDDWDGPLVYADLAHDIARVMDRFHVQRAHLVGLSMGGRIAMQFTKLYPQRLGSLTLVDTHLSFASLPAPEREQFVRTRREPLLAGKTVADIAPVVAAALAGPFATAAVRRQLEDSIRALRRDSYLKFLEATVESDTIGDLGFIDVPTHFVVGECDTLTPPELARRMAAQVRRDDVEVSVIARAGHLSNLENPDEFNRVVRGFLDRQARLERANLST</sequence>
<evidence type="ECO:0000313" key="2">
    <source>
        <dbReference type="EMBL" id="MBL0421852.1"/>
    </source>
</evidence>
<dbReference type="PRINTS" id="PR00111">
    <property type="entry name" value="ABHYDROLASE"/>
</dbReference>
<organism evidence="2 3">
    <name type="scientific">Ramlibacter aurantiacus</name>
    <dbReference type="NCBI Taxonomy" id="2801330"/>
    <lineage>
        <taxon>Bacteria</taxon>
        <taxon>Pseudomonadati</taxon>
        <taxon>Pseudomonadota</taxon>
        <taxon>Betaproteobacteria</taxon>
        <taxon>Burkholderiales</taxon>
        <taxon>Comamonadaceae</taxon>
        <taxon>Ramlibacter</taxon>
    </lineage>
</organism>
<gene>
    <name evidence="2" type="ORF">JI739_16000</name>
</gene>
<reference evidence="2" key="1">
    <citation type="submission" date="2021-01" db="EMBL/GenBank/DDBJ databases">
        <title>Ramlibacter sp. strain AW1 16S ribosomal RNA gene Genome sequencing and assembly.</title>
        <authorList>
            <person name="Kang M."/>
        </authorList>
    </citation>
    <scope>NUCLEOTIDE SEQUENCE</scope>
    <source>
        <strain evidence="2">AW1</strain>
    </source>
</reference>